<accession>A0A3P7QE63</accession>
<dbReference type="Pfam" id="PF06009">
    <property type="entry name" value="Laminin_II"/>
    <property type="match status" value="1"/>
</dbReference>
<evidence type="ECO:0000313" key="5">
    <source>
        <dbReference type="Proteomes" id="UP000271098"/>
    </source>
</evidence>
<keyword evidence="2" id="KW-0175">Coiled coil</keyword>
<proteinExistence type="predicted"/>
<dbReference type="Proteomes" id="UP000271098">
    <property type="component" value="Unassembled WGS sequence"/>
</dbReference>
<dbReference type="EMBL" id="UYRT01084541">
    <property type="protein sequence ID" value="VDN28976.1"/>
    <property type="molecule type" value="Genomic_DNA"/>
</dbReference>
<keyword evidence="5" id="KW-1185">Reference proteome</keyword>
<evidence type="ECO:0000259" key="3">
    <source>
        <dbReference type="PROSITE" id="PS50025"/>
    </source>
</evidence>
<reference evidence="4 5" key="1">
    <citation type="submission" date="2018-11" db="EMBL/GenBank/DDBJ databases">
        <authorList>
            <consortium name="Pathogen Informatics"/>
        </authorList>
    </citation>
    <scope>NUCLEOTIDE SEQUENCE [LARGE SCALE GENOMIC DNA]</scope>
</reference>
<comment type="caution">
    <text evidence="1">Lacks conserved residue(s) required for the propagation of feature annotation.</text>
</comment>
<dbReference type="CDD" id="cd00110">
    <property type="entry name" value="LamG"/>
    <property type="match status" value="1"/>
</dbReference>
<dbReference type="SMART" id="SM00282">
    <property type="entry name" value="LamG"/>
    <property type="match status" value="1"/>
</dbReference>
<feature type="domain" description="Laminin G" evidence="3">
    <location>
        <begin position="154"/>
        <end position="364"/>
    </location>
</feature>
<dbReference type="InterPro" id="IPR010307">
    <property type="entry name" value="Laminin_dom_II"/>
</dbReference>
<dbReference type="PROSITE" id="PS50025">
    <property type="entry name" value="LAM_G_DOMAIN"/>
    <property type="match status" value="1"/>
</dbReference>
<dbReference type="PANTHER" id="PTHR15036">
    <property type="entry name" value="PIKACHURIN-LIKE PROTEIN"/>
    <property type="match status" value="1"/>
</dbReference>
<evidence type="ECO:0000313" key="4">
    <source>
        <dbReference type="EMBL" id="VDN28976.1"/>
    </source>
</evidence>
<gene>
    <name evidence="4" type="ORF">GPUH_LOCUS17004</name>
</gene>
<organism evidence="4 5">
    <name type="scientific">Gongylonema pulchrum</name>
    <dbReference type="NCBI Taxonomy" id="637853"/>
    <lineage>
        <taxon>Eukaryota</taxon>
        <taxon>Metazoa</taxon>
        <taxon>Ecdysozoa</taxon>
        <taxon>Nematoda</taxon>
        <taxon>Chromadorea</taxon>
        <taxon>Rhabditida</taxon>
        <taxon>Spirurina</taxon>
        <taxon>Spiruromorpha</taxon>
        <taxon>Spiruroidea</taxon>
        <taxon>Gongylonematidae</taxon>
        <taxon>Gongylonema</taxon>
    </lineage>
</organism>
<dbReference type="PANTHER" id="PTHR15036:SF85">
    <property type="entry name" value="SP2353, ISOFORM A"/>
    <property type="match status" value="1"/>
</dbReference>
<sequence length="388" mass="42188">MLRSATNLQQTVKNDVSNLKAAFDDKASKLRSFVDKQKSTVDRLRPKFHAEDLNVLVKQSLSASEQAKTAIESAVSEFDALKPDLEKLMNRSNEFVLSTSLSASSLSTAKEQILKLANESVPVREELELLRNAASNTSMAIQQCREKLNSLKEKIALARDSANRIKLGAHFEKGSSLELPLPPRITRLILFFGNELGAAGTRAVPTDDFIAVEVEAGHLKAVVDLGEEPAHIVSDSFVADGNWRRAAVERVGKAVKLRVSSPSSANYEEEKTVTVSGSKLVLNLHQKKSRLFVGGIAPDVKISPDVHNRDFSGDVEDLRIRGESVGLWNSKQGGNRNVQGATKKTIATTSMSDGLGSFSFILLCSTVNLICLHAALNESRQLIINGDA</sequence>
<feature type="coiled-coil region" evidence="2">
    <location>
        <begin position="134"/>
        <end position="161"/>
    </location>
</feature>
<dbReference type="OrthoDB" id="10011303at2759"/>
<evidence type="ECO:0000256" key="1">
    <source>
        <dbReference type="PROSITE-ProRule" id="PRU00122"/>
    </source>
</evidence>
<dbReference type="AlphaFoldDB" id="A0A3P7QE63"/>
<dbReference type="GO" id="GO:0016020">
    <property type="term" value="C:membrane"/>
    <property type="evidence" value="ECO:0007669"/>
    <property type="project" value="UniProtKB-SubCell"/>
</dbReference>
<name>A0A3P7QE63_9BILA</name>
<protein>
    <recommendedName>
        <fullName evidence="3">Laminin G domain-containing protein</fullName>
    </recommendedName>
</protein>
<dbReference type="GO" id="GO:0007155">
    <property type="term" value="P:cell adhesion"/>
    <property type="evidence" value="ECO:0007669"/>
    <property type="project" value="InterPro"/>
</dbReference>
<dbReference type="InterPro" id="IPR013320">
    <property type="entry name" value="ConA-like_dom_sf"/>
</dbReference>
<dbReference type="Pfam" id="PF02210">
    <property type="entry name" value="Laminin_G_2"/>
    <property type="match status" value="1"/>
</dbReference>
<dbReference type="SUPFAM" id="SSF49899">
    <property type="entry name" value="Concanavalin A-like lectins/glucanases"/>
    <property type="match status" value="1"/>
</dbReference>
<dbReference type="InterPro" id="IPR001791">
    <property type="entry name" value="Laminin_G"/>
</dbReference>
<evidence type="ECO:0000256" key="2">
    <source>
        <dbReference type="SAM" id="Coils"/>
    </source>
</evidence>
<dbReference type="Gene3D" id="2.60.120.200">
    <property type="match status" value="1"/>
</dbReference>
<dbReference type="InterPro" id="IPR050372">
    <property type="entry name" value="Neurexin-related_CASP"/>
</dbReference>